<reference evidence="1 2" key="1">
    <citation type="journal article" date="2019" name="Sci. Rep.">
        <title>Orb-weaving spider Araneus ventricosus genome elucidates the spidroin gene catalogue.</title>
        <authorList>
            <person name="Kono N."/>
            <person name="Nakamura H."/>
            <person name="Ohtoshi R."/>
            <person name="Moran D.A.P."/>
            <person name="Shinohara A."/>
            <person name="Yoshida Y."/>
            <person name="Fujiwara M."/>
            <person name="Mori M."/>
            <person name="Tomita M."/>
            <person name="Arakawa K."/>
        </authorList>
    </citation>
    <scope>NUCLEOTIDE SEQUENCE [LARGE SCALE GENOMIC DNA]</scope>
</reference>
<keyword evidence="2" id="KW-1185">Reference proteome</keyword>
<evidence type="ECO:0000313" key="2">
    <source>
        <dbReference type="Proteomes" id="UP000499080"/>
    </source>
</evidence>
<gene>
    <name evidence="1" type="ORF">AVEN_46989_1</name>
</gene>
<protein>
    <submittedName>
        <fullName evidence="1">Uncharacterized protein</fullName>
    </submittedName>
</protein>
<dbReference type="AlphaFoldDB" id="A0A4Y2IMT1"/>
<comment type="caution">
    <text evidence="1">The sequence shown here is derived from an EMBL/GenBank/DDBJ whole genome shotgun (WGS) entry which is preliminary data.</text>
</comment>
<evidence type="ECO:0000313" key="1">
    <source>
        <dbReference type="EMBL" id="GBM78286.1"/>
    </source>
</evidence>
<dbReference type="Proteomes" id="UP000499080">
    <property type="component" value="Unassembled WGS sequence"/>
</dbReference>
<accession>A0A4Y2IMT1</accession>
<organism evidence="1 2">
    <name type="scientific">Araneus ventricosus</name>
    <name type="common">Orbweaver spider</name>
    <name type="synonym">Epeira ventricosa</name>
    <dbReference type="NCBI Taxonomy" id="182803"/>
    <lineage>
        <taxon>Eukaryota</taxon>
        <taxon>Metazoa</taxon>
        <taxon>Ecdysozoa</taxon>
        <taxon>Arthropoda</taxon>
        <taxon>Chelicerata</taxon>
        <taxon>Arachnida</taxon>
        <taxon>Araneae</taxon>
        <taxon>Araneomorphae</taxon>
        <taxon>Entelegynae</taxon>
        <taxon>Araneoidea</taxon>
        <taxon>Araneidae</taxon>
        <taxon>Araneus</taxon>
    </lineage>
</organism>
<sequence length="138" mass="15419">MNADRAPPHAPVPVAITATEPVEWMWDEASNSSQPGIEPAFIELAGKCSNYYTEPDFKKRRQEIGACARGIRVTCITGSIFTNPTLIELRQEIGQYDWLALPRADDVVLCSRTEQAIECGLLINLGFRCLDFANFDLR</sequence>
<proteinExistence type="predicted"/>
<name>A0A4Y2IMT1_ARAVE</name>
<dbReference type="EMBL" id="BGPR01002744">
    <property type="protein sequence ID" value="GBM78286.1"/>
    <property type="molecule type" value="Genomic_DNA"/>
</dbReference>